<feature type="domain" description="VanZ-like" evidence="2">
    <location>
        <begin position="36"/>
        <end position="110"/>
    </location>
</feature>
<evidence type="ECO:0000313" key="4">
    <source>
        <dbReference type="Proteomes" id="UP001317963"/>
    </source>
</evidence>
<dbReference type="PANTHER" id="PTHR28008:SF1">
    <property type="entry name" value="DOMAIN PROTEIN, PUTATIVE (AFU_ORTHOLOGUE AFUA_3G10980)-RELATED"/>
    <property type="match status" value="1"/>
</dbReference>
<dbReference type="Proteomes" id="UP001317963">
    <property type="component" value="Chromosome"/>
</dbReference>
<dbReference type="InterPro" id="IPR006976">
    <property type="entry name" value="VanZ-like"/>
</dbReference>
<dbReference type="Pfam" id="PF04892">
    <property type="entry name" value="VanZ"/>
    <property type="match status" value="1"/>
</dbReference>
<evidence type="ECO:0000259" key="2">
    <source>
        <dbReference type="Pfam" id="PF04892"/>
    </source>
</evidence>
<keyword evidence="1" id="KW-0812">Transmembrane</keyword>
<sequence>MKAPLLSQPVAKVIFWLLFLAVTLGAVIPQSTSPQLFALADKVVHTVAFLVLTLVGLRAYPRQVLVMVFVLIALGGLIEILQGYTSTRSQEWEDFLADILGVGLGTLLAKQLWPDKQ</sequence>
<proteinExistence type="predicted"/>
<organism evidence="3 4">
    <name type="scientific">Candidatus Paraluminiphilus aquimaris</name>
    <dbReference type="NCBI Taxonomy" id="2518994"/>
    <lineage>
        <taxon>Bacteria</taxon>
        <taxon>Pseudomonadati</taxon>
        <taxon>Pseudomonadota</taxon>
        <taxon>Gammaproteobacteria</taxon>
        <taxon>Cellvibrionales</taxon>
        <taxon>Halieaceae</taxon>
        <taxon>Candidatus Paraluminiphilus</taxon>
    </lineage>
</organism>
<dbReference type="RefSeq" id="WP_279243145.1">
    <property type="nucleotide sequence ID" value="NZ_CP036501.1"/>
</dbReference>
<accession>A0ABY6Q4Y0</accession>
<keyword evidence="1" id="KW-1133">Transmembrane helix</keyword>
<protein>
    <submittedName>
        <fullName evidence="3">VanZ family protein</fullName>
    </submittedName>
</protein>
<dbReference type="NCBIfam" id="NF037970">
    <property type="entry name" value="vanZ_1"/>
    <property type="match status" value="1"/>
</dbReference>
<dbReference type="EMBL" id="CP036501">
    <property type="protein sequence ID" value="UZP74329.1"/>
    <property type="molecule type" value="Genomic_DNA"/>
</dbReference>
<keyword evidence="4" id="KW-1185">Reference proteome</keyword>
<evidence type="ECO:0000313" key="3">
    <source>
        <dbReference type="EMBL" id="UZP74329.1"/>
    </source>
</evidence>
<reference evidence="3 4" key="1">
    <citation type="submission" date="2019-02" db="EMBL/GenBank/DDBJ databases">
        <title>Halieaceae_genomes.</title>
        <authorList>
            <person name="Li S.-H."/>
        </authorList>
    </citation>
    <scope>NUCLEOTIDE SEQUENCE [LARGE SCALE GENOMIC DNA]</scope>
    <source>
        <strain evidence="3 4">JH123</strain>
    </source>
</reference>
<name>A0ABY6Q4Y0_9GAMM</name>
<keyword evidence="1" id="KW-0472">Membrane</keyword>
<feature type="transmembrane region" description="Helical" evidence="1">
    <location>
        <begin position="39"/>
        <end position="57"/>
    </location>
</feature>
<evidence type="ECO:0000256" key="1">
    <source>
        <dbReference type="SAM" id="Phobius"/>
    </source>
</evidence>
<dbReference type="PANTHER" id="PTHR28008">
    <property type="entry name" value="DOMAIN PROTEIN, PUTATIVE (AFU_ORTHOLOGUE AFUA_3G10980)-RELATED"/>
    <property type="match status" value="1"/>
</dbReference>
<gene>
    <name evidence="3" type="ORF">E0F26_06055</name>
</gene>
<feature type="transmembrane region" description="Helical" evidence="1">
    <location>
        <begin position="64"/>
        <end position="83"/>
    </location>
</feature>